<proteinExistence type="inferred from homology"/>
<feature type="site" description="Stabilizes the basic form of H active site to accept a proton" evidence="7">
    <location>
        <position position="93"/>
    </location>
</feature>
<accession>A0A0P9EG30</accession>
<feature type="binding site" evidence="7">
    <location>
        <position position="114"/>
    </location>
    <ligand>
        <name>tRNA</name>
        <dbReference type="ChEBI" id="CHEBI:17843"/>
    </ligand>
</feature>
<dbReference type="SUPFAM" id="SSF53178">
    <property type="entry name" value="Peptidyl-tRNA hydrolase-like"/>
    <property type="match status" value="1"/>
</dbReference>
<comment type="function">
    <text evidence="7">Catalyzes the release of premature peptidyl moieties from peptidyl-tRNA molecules trapped in stalled 50S ribosomal subunits, and thus maintains levels of free tRNAs and 50S ribosomes.</text>
</comment>
<feature type="binding site" evidence="7">
    <location>
        <position position="68"/>
    </location>
    <ligand>
        <name>tRNA</name>
        <dbReference type="ChEBI" id="CHEBI:17843"/>
    </ligand>
</feature>
<keyword evidence="3 7" id="KW-0378">Hydrolase</keyword>
<keyword evidence="4 7" id="KW-0694">RNA-binding</keyword>
<dbReference type="GO" id="GO:0004045">
    <property type="term" value="F:peptidyl-tRNA hydrolase activity"/>
    <property type="evidence" value="ECO:0007669"/>
    <property type="project" value="UniProtKB-UniRule"/>
</dbReference>
<dbReference type="NCBIfam" id="TIGR00447">
    <property type="entry name" value="pth"/>
    <property type="match status" value="1"/>
</dbReference>
<dbReference type="STRING" id="381306.AN478_02375"/>
<dbReference type="PANTHER" id="PTHR17224:SF1">
    <property type="entry name" value="PEPTIDYL-TRNA HYDROLASE"/>
    <property type="match status" value="1"/>
</dbReference>
<evidence type="ECO:0000256" key="3">
    <source>
        <dbReference type="ARBA" id="ARBA00022801"/>
    </source>
</evidence>
<comment type="catalytic activity">
    <reaction evidence="7">
        <text>an N-acyl-L-alpha-aminoacyl-tRNA + H2O = an N-acyl-L-amino acid + a tRNA + H(+)</text>
        <dbReference type="Rhea" id="RHEA:54448"/>
        <dbReference type="Rhea" id="RHEA-COMP:10123"/>
        <dbReference type="Rhea" id="RHEA-COMP:13883"/>
        <dbReference type="ChEBI" id="CHEBI:15377"/>
        <dbReference type="ChEBI" id="CHEBI:15378"/>
        <dbReference type="ChEBI" id="CHEBI:59874"/>
        <dbReference type="ChEBI" id="CHEBI:78442"/>
        <dbReference type="ChEBI" id="CHEBI:138191"/>
        <dbReference type="EC" id="3.1.1.29"/>
    </reaction>
</comment>
<reference evidence="9" key="1">
    <citation type="submission" date="2016-10" db="EMBL/GenBank/DDBJ databases">
        <authorList>
            <person name="Varghese N."/>
        </authorList>
    </citation>
    <scope>NUCLEOTIDE SEQUENCE [LARGE SCALE GENOMIC DNA]</scope>
    <source>
        <strain evidence="9">HL 19</strain>
    </source>
</reference>
<sequence length="194" mass="21427">MVRMVVGLGNPGARYHRTRHNIGFDWVDRVADRLGVRWTAQRRYQAEVAEWLVDGQPVWAMKPQTYMNRSGQAAAPFARAKGIEPAEILVVHDELDLDPGVARLKAGGGHGGHNGLRDLVEHLGSKDFLRLRLGVGHPGDRSQVTPYVLGRPSPEERSRMEAAMDRALEVLPDLAAGKWQRAVNHLHAPVSSGD</sequence>
<keyword evidence="2 7" id="KW-0820">tRNA-binding</keyword>
<feature type="binding site" evidence="7">
    <location>
        <position position="15"/>
    </location>
    <ligand>
        <name>tRNA</name>
        <dbReference type="ChEBI" id="CHEBI:17843"/>
    </ligand>
</feature>
<protein>
    <recommendedName>
        <fullName evidence="6 7">Peptidyl-tRNA hydrolase</fullName>
        <shortName evidence="7">Pth</shortName>
        <ecNumber evidence="1 7">3.1.1.29</ecNumber>
    </recommendedName>
</protein>
<dbReference type="CDD" id="cd00462">
    <property type="entry name" value="PTH"/>
    <property type="match status" value="1"/>
</dbReference>
<evidence type="ECO:0000256" key="6">
    <source>
        <dbReference type="ARBA" id="ARBA00050038"/>
    </source>
</evidence>
<dbReference type="InterPro" id="IPR036416">
    <property type="entry name" value="Pept_tRNA_hydro_sf"/>
</dbReference>
<dbReference type="GO" id="GO:0072344">
    <property type="term" value="P:rescue of stalled ribosome"/>
    <property type="evidence" value="ECO:0007669"/>
    <property type="project" value="UniProtKB-UniRule"/>
</dbReference>
<dbReference type="InterPro" id="IPR001328">
    <property type="entry name" value="Pept_tRNA_hydro"/>
</dbReference>
<evidence type="ECO:0000256" key="2">
    <source>
        <dbReference type="ARBA" id="ARBA00022555"/>
    </source>
</evidence>
<evidence type="ECO:0000313" key="9">
    <source>
        <dbReference type="Proteomes" id="UP000183104"/>
    </source>
</evidence>
<feature type="site" description="Discriminates between blocked and unblocked aminoacyl-tRNA" evidence="7">
    <location>
        <position position="10"/>
    </location>
</feature>
<evidence type="ECO:0000256" key="1">
    <source>
        <dbReference type="ARBA" id="ARBA00013260"/>
    </source>
</evidence>
<feature type="binding site" evidence="7">
    <location>
        <position position="66"/>
    </location>
    <ligand>
        <name>tRNA</name>
        <dbReference type="ChEBI" id="CHEBI:17843"/>
    </ligand>
</feature>
<dbReference type="Pfam" id="PF01195">
    <property type="entry name" value="Pept_tRNA_hydro"/>
    <property type="match status" value="1"/>
</dbReference>
<dbReference type="GO" id="GO:0000049">
    <property type="term" value="F:tRNA binding"/>
    <property type="evidence" value="ECO:0007669"/>
    <property type="project" value="UniProtKB-UniRule"/>
</dbReference>
<dbReference type="InterPro" id="IPR018171">
    <property type="entry name" value="Pept_tRNA_hydro_CS"/>
</dbReference>
<gene>
    <name evidence="7" type="primary">pth</name>
    <name evidence="8" type="ORF">SAMN05661077_1668</name>
</gene>
<comment type="subunit">
    <text evidence="7">Monomer.</text>
</comment>
<dbReference type="PATRIC" id="fig|381306.5.peg.2032"/>
<organism evidence="8 9">
    <name type="scientific">Thiohalorhabdus denitrificans</name>
    <dbReference type="NCBI Taxonomy" id="381306"/>
    <lineage>
        <taxon>Bacteria</taxon>
        <taxon>Pseudomonadati</taxon>
        <taxon>Pseudomonadota</taxon>
        <taxon>Gammaproteobacteria</taxon>
        <taxon>Thiohalorhabdales</taxon>
        <taxon>Thiohalorhabdaceae</taxon>
        <taxon>Thiohalorhabdus</taxon>
    </lineage>
</organism>
<evidence type="ECO:0000256" key="4">
    <source>
        <dbReference type="ARBA" id="ARBA00022884"/>
    </source>
</evidence>
<dbReference type="Gene3D" id="3.40.50.1470">
    <property type="entry name" value="Peptidyl-tRNA hydrolase"/>
    <property type="match status" value="1"/>
</dbReference>
<dbReference type="EC" id="3.1.1.29" evidence="1 7"/>
<evidence type="ECO:0000256" key="7">
    <source>
        <dbReference type="HAMAP-Rule" id="MF_00083"/>
    </source>
</evidence>
<evidence type="ECO:0000313" key="8">
    <source>
        <dbReference type="EMBL" id="SCY27385.1"/>
    </source>
</evidence>
<dbReference type="PROSITE" id="PS01196">
    <property type="entry name" value="PEPT_TRNA_HYDROL_2"/>
    <property type="match status" value="1"/>
</dbReference>
<dbReference type="GO" id="GO:0006515">
    <property type="term" value="P:protein quality control for misfolded or incompletely synthesized proteins"/>
    <property type="evidence" value="ECO:0007669"/>
    <property type="project" value="UniProtKB-UniRule"/>
</dbReference>
<evidence type="ECO:0000256" key="5">
    <source>
        <dbReference type="ARBA" id="ARBA00038063"/>
    </source>
</evidence>
<dbReference type="FunFam" id="3.40.50.1470:FF:000001">
    <property type="entry name" value="Peptidyl-tRNA hydrolase"/>
    <property type="match status" value="1"/>
</dbReference>
<keyword evidence="7" id="KW-0963">Cytoplasm</keyword>
<keyword evidence="9" id="KW-1185">Reference proteome</keyword>
<comment type="function">
    <text evidence="7">Hydrolyzes ribosome-free peptidyl-tRNAs (with 1 or more amino acids incorporated), which drop off the ribosome during protein synthesis, or as a result of ribosome stalling.</text>
</comment>
<dbReference type="Proteomes" id="UP000183104">
    <property type="component" value="Unassembled WGS sequence"/>
</dbReference>
<dbReference type="AlphaFoldDB" id="A0A0P9EG30"/>
<dbReference type="EMBL" id="FMUN01000004">
    <property type="protein sequence ID" value="SCY27385.1"/>
    <property type="molecule type" value="Genomic_DNA"/>
</dbReference>
<feature type="active site" description="Proton acceptor" evidence="7">
    <location>
        <position position="20"/>
    </location>
</feature>
<dbReference type="GO" id="GO:0005737">
    <property type="term" value="C:cytoplasm"/>
    <property type="evidence" value="ECO:0007669"/>
    <property type="project" value="UniProtKB-SubCell"/>
</dbReference>
<dbReference type="HAMAP" id="MF_00083">
    <property type="entry name" value="Pept_tRNA_hydro_bact"/>
    <property type="match status" value="1"/>
</dbReference>
<comment type="similarity">
    <text evidence="5 7">Belongs to the PTH family.</text>
</comment>
<name>A0A0P9EG30_9GAMM</name>
<dbReference type="PANTHER" id="PTHR17224">
    <property type="entry name" value="PEPTIDYL-TRNA HYDROLASE"/>
    <property type="match status" value="1"/>
</dbReference>
<comment type="subcellular location">
    <subcellularLocation>
        <location evidence="7">Cytoplasm</location>
    </subcellularLocation>
</comment>